<dbReference type="Gene3D" id="1.10.10.10">
    <property type="entry name" value="Winged helix-like DNA-binding domain superfamily/Winged helix DNA-binding domain"/>
    <property type="match status" value="1"/>
</dbReference>
<dbReference type="HOGENOM" id="CLU_063829_0_0_6"/>
<evidence type="ECO:0000313" key="7">
    <source>
        <dbReference type="Proteomes" id="UP000017670"/>
    </source>
</evidence>
<gene>
    <name evidence="6" type="ORF">F933_00383</name>
</gene>
<dbReference type="AlphaFoldDB" id="N9ED38"/>
<keyword evidence="3" id="KW-0238">DNA-binding</keyword>
<keyword evidence="2" id="KW-0805">Transcription regulation</keyword>
<dbReference type="GO" id="GO:0003677">
    <property type="term" value="F:DNA binding"/>
    <property type="evidence" value="ECO:0007669"/>
    <property type="project" value="UniProtKB-KW"/>
</dbReference>
<dbReference type="InterPro" id="IPR036388">
    <property type="entry name" value="WH-like_DNA-bd_sf"/>
</dbReference>
<dbReference type="RefSeq" id="WP_005058033.1">
    <property type="nucleotide sequence ID" value="NZ_KB849764.1"/>
</dbReference>
<evidence type="ECO:0000256" key="2">
    <source>
        <dbReference type="ARBA" id="ARBA00023015"/>
    </source>
</evidence>
<dbReference type="GeneID" id="29855938"/>
<evidence type="ECO:0000259" key="5">
    <source>
        <dbReference type="PROSITE" id="PS50931"/>
    </source>
</evidence>
<dbReference type="InterPro" id="IPR005119">
    <property type="entry name" value="LysR_subst-bd"/>
</dbReference>
<dbReference type="eggNOG" id="COG0583">
    <property type="taxonomic scope" value="Bacteria"/>
</dbReference>
<feature type="domain" description="HTH lysR-type" evidence="5">
    <location>
        <begin position="2"/>
        <end position="58"/>
    </location>
</feature>
<evidence type="ECO:0000313" key="6">
    <source>
        <dbReference type="EMBL" id="ENW08358.1"/>
    </source>
</evidence>
<dbReference type="Proteomes" id="UP000017670">
    <property type="component" value="Unassembled WGS sequence"/>
</dbReference>
<dbReference type="SUPFAM" id="SSF46785">
    <property type="entry name" value="Winged helix' DNA-binding domain"/>
    <property type="match status" value="1"/>
</dbReference>
<dbReference type="Pfam" id="PF03466">
    <property type="entry name" value="LysR_substrate"/>
    <property type="match status" value="1"/>
</dbReference>
<comment type="caution">
    <text evidence="6">The sequence shown here is derived from an EMBL/GenBank/DDBJ whole genome shotgun (WGS) entry which is preliminary data.</text>
</comment>
<dbReference type="PATRIC" id="fig|1217648.3.peg.371"/>
<accession>N9ED38</accession>
<dbReference type="NCBIfam" id="TIGR03298">
    <property type="entry name" value="argP"/>
    <property type="match status" value="1"/>
</dbReference>
<dbReference type="InterPro" id="IPR000847">
    <property type="entry name" value="LysR_HTH_N"/>
</dbReference>
<proteinExistence type="inferred from homology"/>
<dbReference type="PANTHER" id="PTHR30579:SF2">
    <property type="entry name" value="HTH-TYPE TRANSCRIPTIONAL REGULATOR ARGP"/>
    <property type="match status" value="1"/>
</dbReference>
<dbReference type="SUPFAM" id="SSF53850">
    <property type="entry name" value="Periplasmic binding protein-like II"/>
    <property type="match status" value="1"/>
</dbReference>
<reference evidence="6 7" key="1">
    <citation type="submission" date="2013-02" db="EMBL/GenBank/DDBJ databases">
        <title>The Genome Sequence of Acinetobacter beijerinckii CIP 110307.</title>
        <authorList>
            <consortium name="The Broad Institute Genome Sequencing Platform"/>
            <consortium name="The Broad Institute Genome Sequencing Center for Infectious Disease"/>
            <person name="Cerqueira G."/>
            <person name="Feldgarden M."/>
            <person name="Courvalin P."/>
            <person name="Perichon B."/>
            <person name="Grillot-Courvalin C."/>
            <person name="Clermont D."/>
            <person name="Rocha E."/>
            <person name="Yoon E.-J."/>
            <person name="Nemec A."/>
            <person name="Walker B."/>
            <person name="Young S.K."/>
            <person name="Zeng Q."/>
            <person name="Gargeya S."/>
            <person name="Fitzgerald M."/>
            <person name="Haas B."/>
            <person name="Abouelleil A."/>
            <person name="Alvarado L."/>
            <person name="Arachchi H.M."/>
            <person name="Berlin A.M."/>
            <person name="Chapman S.B."/>
            <person name="Dewar J."/>
            <person name="Goldberg J."/>
            <person name="Griggs A."/>
            <person name="Gujja S."/>
            <person name="Hansen M."/>
            <person name="Howarth C."/>
            <person name="Imamovic A."/>
            <person name="Larimer J."/>
            <person name="McCowan C."/>
            <person name="Murphy C."/>
            <person name="Neiman D."/>
            <person name="Pearson M."/>
            <person name="Priest M."/>
            <person name="Roberts A."/>
            <person name="Saif S."/>
            <person name="Shea T."/>
            <person name="Sisk P."/>
            <person name="Sykes S."/>
            <person name="Wortman J."/>
            <person name="Nusbaum C."/>
            <person name="Birren B."/>
        </authorList>
    </citation>
    <scope>NUCLEOTIDE SEQUENCE [LARGE SCALE GENOMIC DNA]</scope>
    <source>
        <strain evidence="6 7">CIP 110307</strain>
    </source>
</reference>
<keyword evidence="7" id="KW-1185">Reference proteome</keyword>
<dbReference type="InterPro" id="IPR036390">
    <property type="entry name" value="WH_DNA-bd_sf"/>
</dbReference>
<evidence type="ECO:0000256" key="3">
    <source>
        <dbReference type="ARBA" id="ARBA00023125"/>
    </source>
</evidence>
<evidence type="ECO:0000256" key="4">
    <source>
        <dbReference type="ARBA" id="ARBA00023163"/>
    </source>
</evidence>
<evidence type="ECO:0000256" key="1">
    <source>
        <dbReference type="ARBA" id="ARBA00009437"/>
    </source>
</evidence>
<dbReference type="PROSITE" id="PS50931">
    <property type="entry name" value="HTH_LYSR"/>
    <property type="match status" value="1"/>
</dbReference>
<dbReference type="PANTHER" id="PTHR30579">
    <property type="entry name" value="TRANSCRIPTIONAL REGULATOR"/>
    <property type="match status" value="1"/>
</dbReference>
<dbReference type="InterPro" id="IPR050176">
    <property type="entry name" value="LTTR"/>
</dbReference>
<organism evidence="6 7">
    <name type="scientific">Acinetobacter beijerinckii CIP 110307</name>
    <dbReference type="NCBI Taxonomy" id="1217648"/>
    <lineage>
        <taxon>Bacteria</taxon>
        <taxon>Pseudomonadati</taxon>
        <taxon>Pseudomonadota</taxon>
        <taxon>Gammaproteobacteria</taxon>
        <taxon>Moraxellales</taxon>
        <taxon>Moraxellaceae</taxon>
        <taxon>Acinetobacter</taxon>
    </lineage>
</organism>
<name>N9ED38_9GAMM</name>
<dbReference type="GO" id="GO:0003700">
    <property type="term" value="F:DNA-binding transcription factor activity"/>
    <property type="evidence" value="ECO:0007669"/>
    <property type="project" value="InterPro"/>
</dbReference>
<dbReference type="NCBIfam" id="NF009888">
    <property type="entry name" value="PRK13348.1"/>
    <property type="match status" value="1"/>
</dbReference>
<protein>
    <recommendedName>
        <fullName evidence="5">HTH lysR-type domain-containing protein</fullName>
    </recommendedName>
</protein>
<keyword evidence="4" id="KW-0804">Transcription</keyword>
<dbReference type="InterPro" id="IPR017685">
    <property type="entry name" value="ArgP"/>
</dbReference>
<dbReference type="EMBL" id="APQL01000002">
    <property type="protein sequence ID" value="ENW08358.1"/>
    <property type="molecule type" value="Genomic_DNA"/>
</dbReference>
<dbReference type="Gene3D" id="3.40.190.290">
    <property type="match status" value="1"/>
</dbReference>
<sequence length="296" mass="33298">MLDSKQCEAFLAVAELGSFDAAGEFLFITPSAVSLRVQALEKYLGQVLILRGRPSTLTYAGVTLLDHLRHTRLMEQNLLQGLMGKTSDSKFYKIALASNADSLATWLLPSIQSTLIKEKIVLELKIDDQSHTHSLLETGQVNACISAEAEVMSGCLAQPLGKMRYKMLASTDFVKYWFRQGVNRERLRSAPAVIFNHKDLMHSDILLKYFGLSMQSYPFHFIPSTDAFVKAIQLGLGYGMAPEIQVQSLLDNGLLVELMPEAELDIPLYWHHWKRQSQQLEILTETIIQAAQKILR</sequence>
<comment type="similarity">
    <text evidence="1">Belongs to the LysR transcriptional regulatory family.</text>
</comment>
<dbReference type="NCBIfam" id="NF002964">
    <property type="entry name" value="PRK03635.1"/>
    <property type="match status" value="1"/>
</dbReference>
<dbReference type="Pfam" id="PF00126">
    <property type="entry name" value="HTH_1"/>
    <property type="match status" value="1"/>
</dbReference>